<gene>
    <name evidence="2" type="ORF">IPP15_15325</name>
</gene>
<keyword evidence="1" id="KW-0812">Transmembrane</keyword>
<reference evidence="2 3" key="1">
    <citation type="submission" date="2020-10" db="EMBL/GenBank/DDBJ databases">
        <title>Connecting structure to function with the recovery of over 1000 high-quality activated sludge metagenome-assembled genomes encoding full-length rRNA genes using long-read sequencing.</title>
        <authorList>
            <person name="Singleton C.M."/>
            <person name="Petriglieri F."/>
            <person name="Kristensen J.M."/>
            <person name="Kirkegaard R.H."/>
            <person name="Michaelsen T.Y."/>
            <person name="Andersen M.H."/>
            <person name="Karst S.M."/>
            <person name="Dueholm M.S."/>
            <person name="Nielsen P.H."/>
            <person name="Albertsen M."/>
        </authorList>
    </citation>
    <scope>NUCLEOTIDE SEQUENCE [LARGE SCALE GENOMIC DNA]</scope>
    <source>
        <strain evidence="2">Ribe_18-Q3-R11-54_MAXAC.273</strain>
    </source>
</reference>
<sequence>MYKKAELVSNYFATIYLTFISLLQSVALSQLVPIIITYFAISEHPWTDIQVLPLALMMLIIFIVWHHYAIGIFYLRWFPNIIDTIIPFVVSIGQFFLVSYLTIRTSLLDIDMGRWTVGFAIFLVVGSFAYFAAAWRIEADLFLNIMSRQNADIHCQYIRKYYNLAGFSICGQGLFGFLIVYMHNNELLLMSLILFLTHLILSEYFLMRTFKPHFVKSIDEFDGNVQ</sequence>
<evidence type="ECO:0000313" key="2">
    <source>
        <dbReference type="EMBL" id="MBK9983721.1"/>
    </source>
</evidence>
<comment type="caution">
    <text evidence="2">The sequence shown here is derived from an EMBL/GenBank/DDBJ whole genome shotgun (WGS) entry which is preliminary data.</text>
</comment>
<dbReference type="AlphaFoldDB" id="A0A9D7SX01"/>
<proteinExistence type="predicted"/>
<evidence type="ECO:0000313" key="3">
    <source>
        <dbReference type="Proteomes" id="UP000808337"/>
    </source>
</evidence>
<accession>A0A9D7SX01</accession>
<dbReference type="Proteomes" id="UP000808337">
    <property type="component" value="Unassembled WGS sequence"/>
</dbReference>
<evidence type="ECO:0000256" key="1">
    <source>
        <dbReference type="SAM" id="Phobius"/>
    </source>
</evidence>
<organism evidence="2 3">
    <name type="scientific">Candidatus Opimibacter skivensis</name>
    <dbReference type="NCBI Taxonomy" id="2982028"/>
    <lineage>
        <taxon>Bacteria</taxon>
        <taxon>Pseudomonadati</taxon>
        <taxon>Bacteroidota</taxon>
        <taxon>Saprospiria</taxon>
        <taxon>Saprospirales</taxon>
        <taxon>Saprospiraceae</taxon>
        <taxon>Candidatus Opimibacter</taxon>
    </lineage>
</organism>
<feature type="transmembrane region" description="Helical" evidence="1">
    <location>
        <begin position="82"/>
        <end position="103"/>
    </location>
</feature>
<feature type="transmembrane region" description="Helical" evidence="1">
    <location>
        <begin position="12"/>
        <end position="41"/>
    </location>
</feature>
<feature type="transmembrane region" description="Helical" evidence="1">
    <location>
        <begin position="161"/>
        <end position="181"/>
    </location>
</feature>
<feature type="transmembrane region" description="Helical" evidence="1">
    <location>
        <begin position="115"/>
        <end position="137"/>
    </location>
</feature>
<keyword evidence="1" id="KW-1133">Transmembrane helix</keyword>
<name>A0A9D7SX01_9BACT</name>
<feature type="transmembrane region" description="Helical" evidence="1">
    <location>
        <begin position="187"/>
        <end position="206"/>
    </location>
</feature>
<dbReference type="EMBL" id="JADKGY010000024">
    <property type="protein sequence ID" value="MBK9983721.1"/>
    <property type="molecule type" value="Genomic_DNA"/>
</dbReference>
<keyword evidence="1" id="KW-0472">Membrane</keyword>
<protein>
    <submittedName>
        <fullName evidence="2">Uncharacterized protein</fullName>
    </submittedName>
</protein>
<feature type="transmembrane region" description="Helical" evidence="1">
    <location>
        <begin position="53"/>
        <end position="75"/>
    </location>
</feature>